<dbReference type="SUPFAM" id="SSF51261">
    <property type="entry name" value="Duplicated hybrid motif"/>
    <property type="match status" value="1"/>
</dbReference>
<comment type="caution">
    <text evidence="3">The sequence shown here is derived from an EMBL/GenBank/DDBJ whole genome shotgun (WGS) entry which is preliminary data.</text>
</comment>
<dbReference type="InterPro" id="IPR011055">
    <property type="entry name" value="Dup_hybrid_motif"/>
</dbReference>
<evidence type="ECO:0000259" key="2">
    <source>
        <dbReference type="SMART" id="SM00047"/>
    </source>
</evidence>
<dbReference type="InterPro" id="IPR002901">
    <property type="entry name" value="MGlyc_endo_b_GlcNAc-like_dom"/>
</dbReference>
<dbReference type="AlphaFoldDB" id="A0AA91TL10"/>
<dbReference type="Proteomes" id="UP000215155">
    <property type="component" value="Unassembled WGS sequence"/>
</dbReference>
<gene>
    <name evidence="3" type="ORF">CFT61_04125</name>
</gene>
<dbReference type="Pfam" id="PF01832">
    <property type="entry name" value="Glucosaminidase"/>
    <property type="match status" value="1"/>
</dbReference>
<name>A0AA91TL10_9BACT</name>
<dbReference type="Gene3D" id="2.70.70.10">
    <property type="entry name" value="Glucose Permease (Domain IIA)"/>
    <property type="match status" value="1"/>
</dbReference>
<dbReference type="CDD" id="cd12797">
    <property type="entry name" value="M23_peptidase"/>
    <property type="match status" value="1"/>
</dbReference>
<dbReference type="Gene3D" id="1.10.530.10">
    <property type="match status" value="1"/>
</dbReference>
<accession>A0AA91TL10</accession>
<feature type="domain" description="Mannosyl-glycoprotein endo-beta-N-acetylglucosamidase-like" evidence="2">
    <location>
        <begin position="13"/>
        <end position="160"/>
    </location>
</feature>
<keyword evidence="1" id="KW-0378">Hydrolase</keyword>
<protein>
    <submittedName>
        <fullName evidence="3">N-acetylmuramoyl-L-alanine amidase</fullName>
    </submittedName>
</protein>
<evidence type="ECO:0000256" key="1">
    <source>
        <dbReference type="ARBA" id="ARBA00022801"/>
    </source>
</evidence>
<dbReference type="InterPro" id="IPR016047">
    <property type="entry name" value="M23ase_b-sheet_dom"/>
</dbReference>
<dbReference type="GO" id="GO:0004040">
    <property type="term" value="F:amidase activity"/>
    <property type="evidence" value="ECO:0007669"/>
    <property type="project" value="InterPro"/>
</dbReference>
<dbReference type="InterPro" id="IPR051056">
    <property type="entry name" value="Glycosyl_Hydrolase_73"/>
</dbReference>
<evidence type="ECO:0000313" key="4">
    <source>
        <dbReference type="Proteomes" id="UP000215155"/>
    </source>
</evidence>
<dbReference type="PANTHER" id="PTHR33308:SF9">
    <property type="entry name" value="PEPTIDOGLYCAN HYDROLASE FLGJ"/>
    <property type="match status" value="1"/>
</dbReference>
<dbReference type="Pfam" id="PF01551">
    <property type="entry name" value="Peptidase_M23"/>
    <property type="match status" value="1"/>
</dbReference>
<dbReference type="EMBL" id="NMPZ01000004">
    <property type="protein sequence ID" value="OXL44861.1"/>
    <property type="molecule type" value="Genomic_DNA"/>
</dbReference>
<dbReference type="SMART" id="SM00047">
    <property type="entry name" value="LYZ2"/>
    <property type="match status" value="1"/>
</dbReference>
<organism evidence="3 4">
    <name type="scientific">Segatella copri</name>
    <dbReference type="NCBI Taxonomy" id="165179"/>
    <lineage>
        <taxon>Bacteria</taxon>
        <taxon>Pseudomonadati</taxon>
        <taxon>Bacteroidota</taxon>
        <taxon>Bacteroidia</taxon>
        <taxon>Bacteroidales</taxon>
        <taxon>Prevotellaceae</taxon>
        <taxon>Segatella</taxon>
    </lineage>
</organism>
<proteinExistence type="predicted"/>
<reference evidence="3 4" key="1">
    <citation type="submission" date="2017-07" db="EMBL/GenBank/DDBJ databases">
        <title>Draft genome sequence of Prevotella copri isolated from the gut of healthy adult Indian.</title>
        <authorList>
            <person name="Das B."/>
            <person name="Bag S."/>
            <person name="Ghosh T.S."/>
        </authorList>
    </citation>
    <scope>NUCLEOTIDE SEQUENCE [LARGE SCALE GENOMIC DNA]</scope>
    <source>
        <strain evidence="3 4">Indica</strain>
    </source>
</reference>
<dbReference type="PANTHER" id="PTHR33308">
    <property type="entry name" value="PEPTIDOGLYCAN HYDROLASE FLGJ"/>
    <property type="match status" value="1"/>
</dbReference>
<sequence length="484" mass="53875">MGSCSHGYHQGKNMAINKNEFYEKYAPIAIEQQIKYGIPASVTLAQMGFESSFGTSRLARESSNFFGVKQGSSWKGPVSYHIDDHNHPEAFRVYQDVRASVEDHSKVLLLPRYQKHCGSKSSQDYQGWADGIMAGGYASKEDYKSDLIGEIKRYHLDKYDEMAVIQARKMGVEMGYAKHQKNPHIPMSKDYALPIQFENLKVTGLFHEKRSGHLHGGVDISTSGKYLPVYATENNGKVISACYGKDTGNMIKVEYALDDGTTLQCTYMHLSQIHVKVGDTVQAGQQIGISGNTGRSSGAHLHFETKIKDLSGKIEAFNPISYLAAIEGKTGKQTPLWRNGEDLLAVERSKYSPSVQPQVKESNWKELLANVTHSNDPTKWLAYLMSQNKEYGRDNEKDAFSELISTLFSAALTMAAKIKASEMLAVVNKDAKLSESEEVKDDSSLIKRNREKVDASRLQMLASTIFETEIPENKQAVGLKTSLT</sequence>
<evidence type="ECO:0000313" key="3">
    <source>
        <dbReference type="EMBL" id="OXL44861.1"/>
    </source>
</evidence>